<keyword evidence="3" id="KW-1185">Reference proteome</keyword>
<feature type="domain" description="Aminoglycoside phosphotransferase" evidence="1">
    <location>
        <begin position="149"/>
        <end position="311"/>
    </location>
</feature>
<evidence type="ECO:0000313" key="3">
    <source>
        <dbReference type="Proteomes" id="UP000184330"/>
    </source>
</evidence>
<dbReference type="OrthoDB" id="25129at2759"/>
<dbReference type="STRING" id="576137.A0A1L7XVY7"/>
<dbReference type="InterPro" id="IPR011009">
    <property type="entry name" value="Kinase-like_dom_sf"/>
</dbReference>
<dbReference type="SUPFAM" id="SSF56112">
    <property type="entry name" value="Protein kinase-like (PK-like)"/>
    <property type="match status" value="1"/>
</dbReference>
<dbReference type="Pfam" id="PF01636">
    <property type="entry name" value="APH"/>
    <property type="match status" value="1"/>
</dbReference>
<sequence length="389" mass="43382">MSPLEQPELDQLSAEILQDLSQTAYACASLIPLSGGTCNFVFRGALAQPLSIGRDDVKLTKSVIVKHTTNFVSANRNFPLDASRCIFEESMLEALDSLKPSSTPHQFTIKTPRLYLFNRETNTQVHEDFTDTTDLKSVFISQNANDIRSQSVATSIGHALGAWTRSFHSWASAPAQAQLRTEIANNKLMRELKLKITYDSFVGVLEKFPDILGHNREVLEEVKASALGEFGGPVANIGGDYWGIIHGDFWAGNVLVPNALLPKLEAINLVVIDWELAQIGHRAYDLGQMLGDLYERKHFKNVDGAVWAIEGFLEGYGPLDDDFAFRTAIHTGVHVLGWYNRRNPAAALRGTPEQIQSFVTFGRDLILKGWEKDKKWFEHSVFASLFQNS</sequence>
<proteinExistence type="predicted"/>
<dbReference type="Proteomes" id="UP000184330">
    <property type="component" value="Unassembled WGS sequence"/>
</dbReference>
<dbReference type="Gene3D" id="3.30.200.20">
    <property type="entry name" value="Phosphorylase Kinase, domain 1"/>
    <property type="match status" value="1"/>
</dbReference>
<accession>A0A1L7XVY7</accession>
<protein>
    <recommendedName>
        <fullName evidence="1">Aminoglycoside phosphotransferase domain-containing protein</fullName>
    </recommendedName>
</protein>
<dbReference type="EMBL" id="FJOG01000066">
    <property type="protein sequence ID" value="CZR69204.1"/>
    <property type="molecule type" value="Genomic_DNA"/>
</dbReference>
<name>A0A1L7XVY7_9HELO</name>
<gene>
    <name evidence="2" type="ORF">PAC_19104</name>
</gene>
<dbReference type="AlphaFoldDB" id="A0A1L7XVY7"/>
<evidence type="ECO:0000259" key="1">
    <source>
        <dbReference type="Pfam" id="PF01636"/>
    </source>
</evidence>
<organism evidence="2 3">
    <name type="scientific">Phialocephala subalpina</name>
    <dbReference type="NCBI Taxonomy" id="576137"/>
    <lineage>
        <taxon>Eukaryota</taxon>
        <taxon>Fungi</taxon>
        <taxon>Dikarya</taxon>
        <taxon>Ascomycota</taxon>
        <taxon>Pezizomycotina</taxon>
        <taxon>Leotiomycetes</taxon>
        <taxon>Helotiales</taxon>
        <taxon>Mollisiaceae</taxon>
        <taxon>Phialocephala</taxon>
        <taxon>Phialocephala fortinii species complex</taxon>
    </lineage>
</organism>
<dbReference type="InterPro" id="IPR002575">
    <property type="entry name" value="Aminoglycoside_PTrfase"/>
</dbReference>
<reference evidence="2 3" key="1">
    <citation type="submission" date="2016-03" db="EMBL/GenBank/DDBJ databases">
        <authorList>
            <person name="Ploux O."/>
        </authorList>
    </citation>
    <scope>NUCLEOTIDE SEQUENCE [LARGE SCALE GENOMIC DNA]</scope>
    <source>
        <strain evidence="2 3">UAMH 11012</strain>
    </source>
</reference>
<dbReference type="Gene3D" id="3.90.1200.10">
    <property type="match status" value="1"/>
</dbReference>
<evidence type="ECO:0000313" key="2">
    <source>
        <dbReference type="EMBL" id="CZR69204.1"/>
    </source>
</evidence>